<evidence type="ECO:0000256" key="1">
    <source>
        <dbReference type="ARBA" id="ARBA00004196"/>
    </source>
</evidence>
<keyword evidence="6" id="KW-1185">Reference proteome</keyword>
<dbReference type="CDD" id="cd06314">
    <property type="entry name" value="PBP1_tmGBP"/>
    <property type="match status" value="1"/>
</dbReference>
<dbReference type="Pfam" id="PF13407">
    <property type="entry name" value="Peripla_BP_4"/>
    <property type="match status" value="1"/>
</dbReference>
<dbReference type="InterPro" id="IPR050555">
    <property type="entry name" value="Bact_Solute-Bind_Prot2"/>
</dbReference>
<dbReference type="Gene3D" id="3.40.50.2300">
    <property type="match status" value="2"/>
</dbReference>
<comment type="similarity">
    <text evidence="2">Belongs to the bacterial solute-binding protein 2 family.</text>
</comment>
<keyword evidence="3" id="KW-1133">Transmembrane helix</keyword>
<dbReference type="Proteomes" id="UP000608420">
    <property type="component" value="Unassembled WGS sequence"/>
</dbReference>
<gene>
    <name evidence="5" type="ORF">GCM10010913_31180</name>
</gene>
<dbReference type="PANTHER" id="PTHR30036">
    <property type="entry name" value="D-XYLOSE-BINDING PERIPLASMIC PROTEIN"/>
    <property type="match status" value="1"/>
</dbReference>
<feature type="domain" description="Periplasmic binding protein" evidence="4">
    <location>
        <begin position="53"/>
        <end position="305"/>
    </location>
</feature>
<feature type="transmembrane region" description="Helical" evidence="3">
    <location>
        <begin position="6"/>
        <end position="22"/>
    </location>
</feature>
<accession>A0ABQ1VZI5</accession>
<name>A0ABQ1VZI5_9BACL</name>
<dbReference type="InterPro" id="IPR028082">
    <property type="entry name" value="Peripla_BP_I"/>
</dbReference>
<keyword evidence="3" id="KW-0472">Membrane</keyword>
<dbReference type="EMBL" id="BMIW01000024">
    <property type="protein sequence ID" value="GGG07135.1"/>
    <property type="molecule type" value="Genomic_DNA"/>
</dbReference>
<dbReference type="PANTHER" id="PTHR30036:SF7">
    <property type="entry name" value="ABC TRANSPORTER PERIPLASMIC-BINDING PROTEIN YPHF"/>
    <property type="match status" value="1"/>
</dbReference>
<evidence type="ECO:0000256" key="2">
    <source>
        <dbReference type="ARBA" id="ARBA00007639"/>
    </source>
</evidence>
<reference evidence="6" key="1">
    <citation type="journal article" date="2019" name="Int. J. Syst. Evol. Microbiol.">
        <title>The Global Catalogue of Microorganisms (GCM) 10K type strain sequencing project: providing services to taxonomists for standard genome sequencing and annotation.</title>
        <authorList>
            <consortium name="The Broad Institute Genomics Platform"/>
            <consortium name="The Broad Institute Genome Sequencing Center for Infectious Disease"/>
            <person name="Wu L."/>
            <person name="Ma J."/>
        </authorList>
    </citation>
    <scope>NUCLEOTIDE SEQUENCE [LARGE SCALE GENOMIC DNA]</scope>
    <source>
        <strain evidence="6">CGMCC 1.15420</strain>
    </source>
</reference>
<comment type="caution">
    <text evidence="5">The sequence shown here is derived from an EMBL/GenBank/DDBJ whole genome shotgun (WGS) entry which is preliminary data.</text>
</comment>
<sequence>MSDKKWALALAVLFMAFIYLLVQFMMSNYKNQALVQRLIENETNPRSRPHVMLISQELDNPYWRTVEKGARDAADQLGIALEYVGPLRLNQDEQTKLLEKAIAAKVDAILLQGVRSIAYSRLINKAVEQGIPVITVDTDSPDSKRIAYVGSDNIASGARLGRLVKDTHTGPGKIGIILGSNLAENQMLRLEGFRSVISTQRDLQIVDIRASNLSRIEAAQKTAEMLFMHADINIIVGLSELDAGGILQAVRNSGLEGKIDIFGFDDSEGTKEALQRGEIRATIVQKPYQMGHEALSLLHLVLQGEHPAGNHYTSYEVLSAPPLLKEQQP</sequence>
<organism evidence="5 6">
    <name type="scientific">Paenibacillus aceti</name>
    <dbReference type="NCBI Taxonomy" id="1820010"/>
    <lineage>
        <taxon>Bacteria</taxon>
        <taxon>Bacillati</taxon>
        <taxon>Bacillota</taxon>
        <taxon>Bacilli</taxon>
        <taxon>Bacillales</taxon>
        <taxon>Paenibacillaceae</taxon>
        <taxon>Paenibacillus</taxon>
    </lineage>
</organism>
<comment type="subcellular location">
    <subcellularLocation>
        <location evidence="1">Cell envelope</location>
    </subcellularLocation>
</comment>
<evidence type="ECO:0000256" key="3">
    <source>
        <dbReference type="SAM" id="Phobius"/>
    </source>
</evidence>
<proteinExistence type="inferred from homology"/>
<evidence type="ECO:0000259" key="4">
    <source>
        <dbReference type="Pfam" id="PF13407"/>
    </source>
</evidence>
<evidence type="ECO:0000313" key="5">
    <source>
        <dbReference type="EMBL" id="GGG07135.1"/>
    </source>
</evidence>
<dbReference type="SUPFAM" id="SSF53822">
    <property type="entry name" value="Periplasmic binding protein-like I"/>
    <property type="match status" value="1"/>
</dbReference>
<dbReference type="InterPro" id="IPR025997">
    <property type="entry name" value="SBP_2_dom"/>
</dbReference>
<keyword evidence="3" id="KW-0812">Transmembrane</keyword>
<dbReference type="RefSeq" id="WP_120461136.1">
    <property type="nucleotide sequence ID" value="NZ_BMIW01000024.1"/>
</dbReference>
<evidence type="ECO:0000313" key="6">
    <source>
        <dbReference type="Proteomes" id="UP000608420"/>
    </source>
</evidence>
<protein>
    <recommendedName>
        <fullName evidence="4">Periplasmic binding protein domain-containing protein</fullName>
    </recommendedName>
</protein>